<dbReference type="EMBL" id="JBIACK010000001">
    <property type="protein sequence ID" value="MFE8699599.1"/>
    <property type="molecule type" value="Genomic_DNA"/>
</dbReference>
<comment type="caution">
    <text evidence="6">The sequence shown here is derived from an EMBL/GenBank/DDBJ whole genome shotgun (WGS) entry which is preliminary data.</text>
</comment>
<dbReference type="PROSITE" id="PS50113">
    <property type="entry name" value="PAC"/>
    <property type="match status" value="2"/>
</dbReference>
<dbReference type="InterPro" id="IPR000160">
    <property type="entry name" value="GGDEF_dom"/>
</dbReference>
<evidence type="ECO:0000259" key="2">
    <source>
        <dbReference type="PROSITE" id="PS50112"/>
    </source>
</evidence>
<dbReference type="SMART" id="SM00091">
    <property type="entry name" value="PAS"/>
    <property type="match status" value="3"/>
</dbReference>
<dbReference type="PANTHER" id="PTHR44757">
    <property type="entry name" value="DIGUANYLATE CYCLASE DGCP"/>
    <property type="match status" value="1"/>
</dbReference>
<dbReference type="PROSITE" id="PS50883">
    <property type="entry name" value="EAL"/>
    <property type="match status" value="1"/>
</dbReference>
<feature type="domain" description="EAL" evidence="4">
    <location>
        <begin position="631"/>
        <end position="885"/>
    </location>
</feature>
<dbReference type="CDD" id="cd00130">
    <property type="entry name" value="PAS"/>
    <property type="match status" value="2"/>
</dbReference>
<dbReference type="InterPro" id="IPR029787">
    <property type="entry name" value="Nucleotide_cyclase"/>
</dbReference>
<keyword evidence="1" id="KW-1133">Transmembrane helix</keyword>
<evidence type="ECO:0000259" key="4">
    <source>
        <dbReference type="PROSITE" id="PS50883"/>
    </source>
</evidence>
<keyword evidence="1" id="KW-0472">Membrane</keyword>
<dbReference type="InterPro" id="IPR035965">
    <property type="entry name" value="PAS-like_dom_sf"/>
</dbReference>
<feature type="domain" description="PAS" evidence="2">
    <location>
        <begin position="334"/>
        <end position="404"/>
    </location>
</feature>
<reference evidence="6 7" key="1">
    <citation type="submission" date="2024-08" db="EMBL/GenBank/DDBJ databases">
        <title>Two novel Cytobacillus novel species.</title>
        <authorList>
            <person name="Liu G."/>
        </authorList>
    </citation>
    <scope>NUCLEOTIDE SEQUENCE [LARGE SCALE GENOMIC DNA]</scope>
    <source>
        <strain evidence="6 7">FJAT-54145</strain>
    </source>
</reference>
<dbReference type="SUPFAM" id="SSF141868">
    <property type="entry name" value="EAL domain-like"/>
    <property type="match status" value="1"/>
</dbReference>
<dbReference type="SMART" id="SM00052">
    <property type="entry name" value="EAL"/>
    <property type="match status" value="1"/>
</dbReference>
<dbReference type="SMART" id="SM00267">
    <property type="entry name" value="GGDEF"/>
    <property type="match status" value="1"/>
</dbReference>
<dbReference type="Pfam" id="PF13426">
    <property type="entry name" value="PAS_9"/>
    <property type="match status" value="1"/>
</dbReference>
<dbReference type="PROSITE" id="PS50887">
    <property type="entry name" value="GGDEF"/>
    <property type="match status" value="1"/>
</dbReference>
<dbReference type="InterPro" id="IPR052155">
    <property type="entry name" value="Biofilm_reg_signaling"/>
</dbReference>
<dbReference type="Gene3D" id="2.10.70.100">
    <property type="match status" value="1"/>
</dbReference>
<evidence type="ECO:0000313" key="6">
    <source>
        <dbReference type="EMBL" id="MFE8699599.1"/>
    </source>
</evidence>
<evidence type="ECO:0000256" key="1">
    <source>
        <dbReference type="SAM" id="Phobius"/>
    </source>
</evidence>
<dbReference type="InterPro" id="IPR043128">
    <property type="entry name" value="Rev_trsase/Diguanyl_cyclase"/>
</dbReference>
<dbReference type="NCBIfam" id="TIGR00254">
    <property type="entry name" value="GGDEF"/>
    <property type="match status" value="1"/>
</dbReference>
<dbReference type="InterPro" id="IPR035919">
    <property type="entry name" value="EAL_sf"/>
</dbReference>
<dbReference type="Gene3D" id="3.20.20.450">
    <property type="entry name" value="EAL domain"/>
    <property type="match status" value="1"/>
</dbReference>
<dbReference type="InterPro" id="IPR001633">
    <property type="entry name" value="EAL_dom"/>
</dbReference>
<protein>
    <submittedName>
        <fullName evidence="6">EAL domain-containing protein</fullName>
    </submittedName>
</protein>
<feature type="domain" description="PAC" evidence="3">
    <location>
        <begin position="281"/>
        <end position="333"/>
    </location>
</feature>
<evidence type="ECO:0000259" key="5">
    <source>
        <dbReference type="PROSITE" id="PS50887"/>
    </source>
</evidence>
<evidence type="ECO:0000259" key="3">
    <source>
        <dbReference type="PROSITE" id="PS50113"/>
    </source>
</evidence>
<dbReference type="NCBIfam" id="TIGR00229">
    <property type="entry name" value="sensory_box"/>
    <property type="match status" value="3"/>
</dbReference>
<dbReference type="Pfam" id="PF08447">
    <property type="entry name" value="PAS_3"/>
    <property type="match status" value="2"/>
</dbReference>
<dbReference type="InterPro" id="IPR001610">
    <property type="entry name" value="PAC"/>
</dbReference>
<dbReference type="CDD" id="cd01948">
    <property type="entry name" value="EAL"/>
    <property type="match status" value="1"/>
</dbReference>
<accession>A0ABW6K5Y7</accession>
<name>A0ABW6K5Y7_9BACI</name>
<dbReference type="InterPro" id="IPR000014">
    <property type="entry name" value="PAS"/>
</dbReference>
<dbReference type="Proteomes" id="UP001601059">
    <property type="component" value="Unassembled WGS sequence"/>
</dbReference>
<dbReference type="InterPro" id="IPR013655">
    <property type="entry name" value="PAS_fold_3"/>
</dbReference>
<evidence type="ECO:0000313" key="7">
    <source>
        <dbReference type="Proteomes" id="UP001601059"/>
    </source>
</evidence>
<dbReference type="SMART" id="SM00086">
    <property type="entry name" value="PAC"/>
    <property type="match status" value="3"/>
</dbReference>
<dbReference type="Gene3D" id="3.30.450.20">
    <property type="entry name" value="PAS domain"/>
    <property type="match status" value="3"/>
</dbReference>
<keyword evidence="7" id="KW-1185">Reference proteome</keyword>
<dbReference type="RefSeq" id="WP_389357929.1">
    <property type="nucleotide sequence ID" value="NZ_JBIACK010000001.1"/>
</dbReference>
<dbReference type="SUPFAM" id="SSF55073">
    <property type="entry name" value="Nucleotide cyclase"/>
    <property type="match status" value="1"/>
</dbReference>
<keyword evidence="1" id="KW-0812">Transmembrane</keyword>
<organism evidence="6 7">
    <name type="scientific">Cytobacillus spartinae</name>
    <dbReference type="NCBI Taxonomy" id="3299023"/>
    <lineage>
        <taxon>Bacteria</taxon>
        <taxon>Bacillati</taxon>
        <taxon>Bacillota</taxon>
        <taxon>Bacilli</taxon>
        <taxon>Bacillales</taxon>
        <taxon>Bacillaceae</taxon>
        <taxon>Cytobacillus</taxon>
    </lineage>
</organism>
<dbReference type="CDD" id="cd01949">
    <property type="entry name" value="GGDEF"/>
    <property type="match status" value="1"/>
</dbReference>
<dbReference type="InterPro" id="IPR000700">
    <property type="entry name" value="PAS-assoc_C"/>
</dbReference>
<proteinExistence type="predicted"/>
<sequence>MKQRMTINLSKVMLLFFGSLFIGFSIQHIVLEDFIHGLSLPFILSNLLEYAAILIISLPLVSITAIRYIRNKNHYDRQVFDQLEQFRVILEDSQLGAFIYGKSGFIYVGKVFLDVLGHNHETFIGKAFDEVPMFDRNTGKIVMENARKRLNGEEVPTLYTVPAVKKDGTKIIIEVRASVSHLKGQPVIIGSVNDITSRMKLESQLIKSEQNLREAQRIANIGSCDFNILTGELYKTDEIYRIFGLEAGSKFTKYTFLSAIHPEDRKKVPRILKRSFLKGELEAIVRIVRLDGEVRTIHCFGSVVYNDQKQPEKLVGTIQDITENMYMSKRLAEGEEKYRSLFENNMDSAFILDLSGKFVEVNKTGLLTSGFTKEEMIGEHFIPFIHPRDKKKILQHFEVLIGGNSTRFECQVRHKSGDYLLFSINAVPIIVDKKVSGIFYLGKDITQQKKQEEHIQYLAYHDTLTGLANRQHFADELERLITINKAEASPFALLYMDLDRLKVINDHLGHEAGDQLLRKIGTRLKSQLSDKGTLFRIGGDEFSFLIPSFTTKKEVIKIAEEMLMICQQPYKIGRNTIHTHTSVGIALFPEHGVEAESLLKAADMAMYSAKQTGGNQYRIYDKDIISTNDYRFTLENDFQRALEEQEFFLVYQPKVDINTGDIKSAEALIRWNHPTKGLISPADFIPLAEETGFIVPLGEWVLKEACRQAKEWQENGLLSYRVAVNVSAIQFQRTNFDEFVREVLEETNLEPEWLEIEITEGTFMEEDTFTAQAVTKLKDMGIYISLDDFGTGYSSMMYLKEFRLHALKIDRGFIEDVHLREERASIVQAIIQLAHGLQMDVVAEGVETLEELTYIKMLGIDHVQGYYVSKPLIANQFENLIKVPK</sequence>
<feature type="domain" description="PAC" evidence="3">
    <location>
        <begin position="406"/>
        <end position="457"/>
    </location>
</feature>
<dbReference type="SUPFAM" id="SSF55785">
    <property type="entry name" value="PYP-like sensor domain (PAS domain)"/>
    <property type="match status" value="3"/>
</dbReference>
<feature type="transmembrane region" description="Helical" evidence="1">
    <location>
        <begin position="50"/>
        <end position="69"/>
    </location>
</feature>
<feature type="domain" description="GGDEF" evidence="5">
    <location>
        <begin position="489"/>
        <end position="622"/>
    </location>
</feature>
<dbReference type="PANTHER" id="PTHR44757:SF2">
    <property type="entry name" value="BIOFILM ARCHITECTURE MAINTENANCE PROTEIN MBAA"/>
    <property type="match status" value="1"/>
</dbReference>
<dbReference type="Pfam" id="PF00563">
    <property type="entry name" value="EAL"/>
    <property type="match status" value="1"/>
</dbReference>
<dbReference type="PROSITE" id="PS50112">
    <property type="entry name" value="PAS"/>
    <property type="match status" value="1"/>
</dbReference>
<feature type="transmembrane region" description="Helical" evidence="1">
    <location>
        <begin position="12"/>
        <end position="30"/>
    </location>
</feature>
<dbReference type="Pfam" id="PF00990">
    <property type="entry name" value="GGDEF"/>
    <property type="match status" value="1"/>
</dbReference>
<gene>
    <name evidence="6" type="ORF">ACFYKX_03060</name>
</gene>
<dbReference type="Gene3D" id="3.30.70.270">
    <property type="match status" value="1"/>
</dbReference>